<sequence>MDTFLALPSGIALVAPSHVDAQDLLAAYQIFQPLTGAAQVERQEMRHTFLLDPVPQYGYNTAGLPEPLSLVGIKNELSLVSIDTKSIYAMNWTKRSSESTHNDDTLRIISSVKAISNIPSLVRLFARTARLRLAEERSRIQIGDRCHEFHNINSITRKSRCGLCAEDSHSGTCQKTKKCLNCAEPYSSDHLECPARPISWNGVFIRPNKKRFRTIRNAGHKMWCATNQQPKSTENTPPVQKTAVTEQLVARRDPSNPM</sequence>
<dbReference type="STRING" id="52586.A0A0B1P7Y8"/>
<comment type="caution">
    <text evidence="2">The sequence shown here is derived from an EMBL/GenBank/DDBJ whole genome shotgun (WGS) entry which is preliminary data.</text>
</comment>
<protein>
    <submittedName>
        <fullName evidence="2">Putative effector protein</fullName>
    </submittedName>
</protein>
<organism evidence="2 3">
    <name type="scientific">Uncinula necator</name>
    <name type="common">Grape powdery mildew</name>
    <dbReference type="NCBI Taxonomy" id="52586"/>
    <lineage>
        <taxon>Eukaryota</taxon>
        <taxon>Fungi</taxon>
        <taxon>Dikarya</taxon>
        <taxon>Ascomycota</taxon>
        <taxon>Pezizomycotina</taxon>
        <taxon>Leotiomycetes</taxon>
        <taxon>Erysiphales</taxon>
        <taxon>Erysiphaceae</taxon>
        <taxon>Erysiphe</taxon>
    </lineage>
</organism>
<gene>
    <name evidence="2" type="ORF">EV44_g0273</name>
</gene>
<dbReference type="HOGENOM" id="CLU_1078461_0_0_1"/>
<evidence type="ECO:0000313" key="2">
    <source>
        <dbReference type="EMBL" id="KHJ32764.1"/>
    </source>
</evidence>
<evidence type="ECO:0000256" key="1">
    <source>
        <dbReference type="SAM" id="MobiDB-lite"/>
    </source>
</evidence>
<evidence type="ECO:0000313" key="3">
    <source>
        <dbReference type="Proteomes" id="UP000030854"/>
    </source>
</evidence>
<keyword evidence="3" id="KW-1185">Reference proteome</keyword>
<dbReference type="AlphaFoldDB" id="A0A0B1P7Y8"/>
<feature type="compositionally biased region" description="Basic and acidic residues" evidence="1">
    <location>
        <begin position="249"/>
        <end position="258"/>
    </location>
</feature>
<name>A0A0B1P7Y8_UNCNE</name>
<feature type="region of interest" description="Disordered" evidence="1">
    <location>
        <begin position="228"/>
        <end position="258"/>
    </location>
</feature>
<dbReference type="Proteomes" id="UP000030854">
    <property type="component" value="Unassembled WGS sequence"/>
</dbReference>
<dbReference type="EMBL" id="JNVN01001835">
    <property type="protein sequence ID" value="KHJ32764.1"/>
    <property type="molecule type" value="Genomic_DNA"/>
</dbReference>
<accession>A0A0B1P7Y8</accession>
<proteinExistence type="predicted"/>
<reference evidence="2 3" key="1">
    <citation type="journal article" date="2014" name="BMC Genomics">
        <title>Adaptive genomic structural variation in the grape powdery mildew pathogen, Erysiphe necator.</title>
        <authorList>
            <person name="Jones L."/>
            <person name="Riaz S."/>
            <person name="Morales-Cruz A."/>
            <person name="Amrine K.C."/>
            <person name="McGuire B."/>
            <person name="Gubler W.D."/>
            <person name="Walker M.A."/>
            <person name="Cantu D."/>
        </authorList>
    </citation>
    <scope>NUCLEOTIDE SEQUENCE [LARGE SCALE GENOMIC DNA]</scope>
    <source>
        <strain evidence="3">c</strain>
    </source>
</reference>
<feature type="compositionally biased region" description="Polar residues" evidence="1">
    <location>
        <begin position="228"/>
        <end position="245"/>
    </location>
</feature>